<feature type="domain" description="THIF-type NAD/FAD binding fold" evidence="1">
    <location>
        <begin position="78"/>
        <end position="265"/>
    </location>
</feature>
<dbReference type="SUPFAM" id="SSF69572">
    <property type="entry name" value="Activating enzymes of the ubiquitin-like proteins"/>
    <property type="match status" value="1"/>
</dbReference>
<dbReference type="Pfam" id="PF00899">
    <property type="entry name" value="ThiF"/>
    <property type="match status" value="1"/>
</dbReference>
<proteinExistence type="predicted"/>
<dbReference type="PANTHER" id="PTHR43267">
    <property type="entry name" value="TRNA THREONYLCARBAMOYLADENOSINE DEHYDRATASE"/>
    <property type="match status" value="1"/>
</dbReference>
<organism evidence="3 4">
    <name type="scientific">Clostridium manihotivorum</name>
    <dbReference type="NCBI Taxonomy" id="2320868"/>
    <lineage>
        <taxon>Bacteria</taxon>
        <taxon>Bacillati</taxon>
        <taxon>Bacillota</taxon>
        <taxon>Clostridia</taxon>
        <taxon>Eubacteriales</taxon>
        <taxon>Clostridiaceae</taxon>
        <taxon>Clostridium</taxon>
    </lineage>
</organism>
<dbReference type="InterPro" id="IPR045886">
    <property type="entry name" value="ThiF/MoeB/HesA"/>
</dbReference>
<dbReference type="KEGG" id="cmah:C1I91_06860"/>
<dbReference type="InterPro" id="IPR000594">
    <property type="entry name" value="ThiF_NAD_FAD-bd"/>
</dbReference>
<evidence type="ECO:0000313" key="3">
    <source>
        <dbReference type="EMBL" id="QAA31385.1"/>
    </source>
</evidence>
<evidence type="ECO:0000313" key="4">
    <source>
        <dbReference type="Proteomes" id="UP000286268"/>
    </source>
</evidence>
<feature type="domain" description="ThiS-like ubiquitin" evidence="2">
    <location>
        <begin position="1"/>
        <end position="57"/>
    </location>
</feature>
<protein>
    <submittedName>
        <fullName evidence="3">Thiamine biosynthesis protein ThiF</fullName>
    </submittedName>
</protein>
<dbReference type="GO" id="GO:0008641">
    <property type="term" value="F:ubiquitin-like modifier activating enzyme activity"/>
    <property type="evidence" value="ECO:0007669"/>
    <property type="project" value="InterPro"/>
</dbReference>
<accession>A0A3R5QS26</accession>
<dbReference type="EMBL" id="CP025746">
    <property type="protein sequence ID" value="QAA31385.1"/>
    <property type="molecule type" value="Genomic_DNA"/>
</dbReference>
<dbReference type="RefSeq" id="WP_128212198.1">
    <property type="nucleotide sequence ID" value="NZ_CP025746.1"/>
</dbReference>
<keyword evidence="4" id="KW-1185">Reference proteome</keyword>
<dbReference type="Pfam" id="PF14453">
    <property type="entry name" value="ThiS-like"/>
    <property type="match status" value="1"/>
</dbReference>
<gene>
    <name evidence="3" type="primary">thiF</name>
    <name evidence="3" type="ORF">C1I91_06860</name>
</gene>
<dbReference type="InterPro" id="IPR032726">
    <property type="entry name" value="ThiS-like_dom"/>
</dbReference>
<evidence type="ECO:0000259" key="1">
    <source>
        <dbReference type="Pfam" id="PF00899"/>
    </source>
</evidence>
<dbReference type="NCBIfam" id="TIGR02354">
    <property type="entry name" value="thiF_fam2"/>
    <property type="match status" value="1"/>
</dbReference>
<dbReference type="AlphaFoldDB" id="A0A3R5QS26"/>
<dbReference type="InterPro" id="IPR035985">
    <property type="entry name" value="Ubiquitin-activating_enz"/>
</dbReference>
<dbReference type="InterPro" id="IPR012729">
    <property type="entry name" value="ThiF_fam2"/>
</dbReference>
<evidence type="ECO:0000259" key="2">
    <source>
        <dbReference type="Pfam" id="PF14453"/>
    </source>
</evidence>
<dbReference type="Gene3D" id="3.40.50.720">
    <property type="entry name" value="NAD(P)-binding Rossmann-like Domain"/>
    <property type="match status" value="1"/>
</dbReference>
<dbReference type="GO" id="GO:0061504">
    <property type="term" value="P:cyclic threonylcarbamoyladenosine biosynthetic process"/>
    <property type="evidence" value="ECO:0007669"/>
    <property type="project" value="TreeGrafter"/>
</dbReference>
<dbReference type="GO" id="GO:0061503">
    <property type="term" value="F:tRNA threonylcarbamoyladenosine dehydratase"/>
    <property type="evidence" value="ECO:0007669"/>
    <property type="project" value="TreeGrafter"/>
</dbReference>
<name>A0A3R5QS26_9CLOT</name>
<reference evidence="3 4" key="1">
    <citation type="submission" date="2018-01" db="EMBL/GenBank/DDBJ databases">
        <title>Genome Sequencing and Assembly of Anaerobacter polyendosporus strain CT4.</title>
        <authorList>
            <person name="Tachaapaikoon C."/>
            <person name="Sutheeworapong S."/>
            <person name="Jenjaroenpun P."/>
            <person name="Wongsurawat T."/>
            <person name="Nookeaw I."/>
            <person name="Cheawchanlertfa P."/>
            <person name="Kosugi A."/>
            <person name="Cheevadhanarak S."/>
            <person name="Ratanakhanokchai K."/>
        </authorList>
    </citation>
    <scope>NUCLEOTIDE SEQUENCE [LARGE SCALE GENOMIC DNA]</scope>
    <source>
        <strain evidence="3 4">CT4</strain>
    </source>
</reference>
<sequence length="267" mass="29509">MQVYVNEVLREVNDKATAFSIREAFKSDADILIYNSFPLKQDIEVKEFDKIVLIKRGEMPSKEELEALMVARHTPFVHDKLKKAKVGIAGLGGLGSNAAVALARMGIGKLLLIDFDIVEPSNLNRQYYFVKHIGMKKTEAMKDTISECNPFVEVEVRDMKLDETNIVETFKDVDIIIEAFDDPTAKATLVRTALTSMKYKKIIAASGVSGFYSSNSVVTRRLKDNLYMVGDLETEAGIGCGLMASRVAVAANHEANAAVRLILGEDI</sequence>
<dbReference type="Proteomes" id="UP000286268">
    <property type="component" value="Chromosome"/>
</dbReference>
<dbReference type="NCBIfam" id="NF006395">
    <property type="entry name" value="PRK08644.1"/>
    <property type="match status" value="1"/>
</dbReference>
<dbReference type="PANTHER" id="PTHR43267:SF3">
    <property type="entry name" value="THIF PROTEIN"/>
    <property type="match status" value="1"/>
</dbReference>
<dbReference type="OrthoDB" id="9804286at2"/>